<feature type="transmembrane region" description="Helical" evidence="2">
    <location>
        <begin position="12"/>
        <end position="30"/>
    </location>
</feature>
<feature type="transmembrane region" description="Helical" evidence="2">
    <location>
        <begin position="98"/>
        <end position="118"/>
    </location>
</feature>
<feature type="compositionally biased region" description="Polar residues" evidence="1">
    <location>
        <begin position="166"/>
        <end position="177"/>
    </location>
</feature>
<feature type="transmembrane region" description="Helical" evidence="2">
    <location>
        <begin position="130"/>
        <end position="149"/>
    </location>
</feature>
<dbReference type="AlphaFoldDB" id="A0A1T2XP04"/>
<accession>A0A1T2XP04</accession>
<dbReference type="STRING" id="1324314.BVG16_03130"/>
<dbReference type="Pfam" id="PF11085">
    <property type="entry name" value="YqhR"/>
    <property type="match status" value="1"/>
</dbReference>
<sequence>MIQHEQQKSSTLTNPVLYSLQIGFFAGLIWGGFRWFFFVFQFTTVLPGYLAEPFYKHSFLLSNYGHLVGWGYFTLFSILATMLYTFVLRKLKGAWPGLIYGVAWWSILYGAVGPMLGMMKPLNKMSWSTVTTEFCVFLLWGLFIGYSVAVEYTDERGREPGDVEKNQNLQPGNVTNS</sequence>
<feature type="transmembrane region" description="Helical" evidence="2">
    <location>
        <begin position="67"/>
        <end position="86"/>
    </location>
</feature>
<evidence type="ECO:0000313" key="3">
    <source>
        <dbReference type="EMBL" id="OPA81552.1"/>
    </source>
</evidence>
<keyword evidence="2" id="KW-0812">Transmembrane</keyword>
<name>A0A1T2XP04_9BACL</name>
<keyword evidence="4" id="KW-1185">Reference proteome</keyword>
<protein>
    <recommendedName>
        <fullName evidence="5">DUF1440 domain-containing protein</fullName>
    </recommendedName>
</protein>
<keyword evidence="2" id="KW-0472">Membrane</keyword>
<evidence type="ECO:0000256" key="1">
    <source>
        <dbReference type="SAM" id="MobiDB-lite"/>
    </source>
</evidence>
<dbReference type="EMBL" id="MSZX01000001">
    <property type="protein sequence ID" value="OPA81552.1"/>
    <property type="molecule type" value="Genomic_DNA"/>
</dbReference>
<organism evidence="3 4">
    <name type="scientific">Paenibacillus selenitireducens</name>
    <dbReference type="NCBI Taxonomy" id="1324314"/>
    <lineage>
        <taxon>Bacteria</taxon>
        <taxon>Bacillati</taxon>
        <taxon>Bacillota</taxon>
        <taxon>Bacilli</taxon>
        <taxon>Bacillales</taxon>
        <taxon>Paenibacillaceae</taxon>
        <taxon>Paenibacillus</taxon>
    </lineage>
</organism>
<evidence type="ECO:0008006" key="5">
    <source>
        <dbReference type="Google" id="ProtNLM"/>
    </source>
</evidence>
<comment type="caution">
    <text evidence="3">The sequence shown here is derived from an EMBL/GenBank/DDBJ whole genome shotgun (WGS) entry which is preliminary data.</text>
</comment>
<proteinExistence type="predicted"/>
<feature type="region of interest" description="Disordered" evidence="1">
    <location>
        <begin position="158"/>
        <end position="177"/>
    </location>
</feature>
<dbReference type="InterPro" id="IPR024563">
    <property type="entry name" value="YqhR"/>
</dbReference>
<keyword evidence="2" id="KW-1133">Transmembrane helix</keyword>
<evidence type="ECO:0000313" key="4">
    <source>
        <dbReference type="Proteomes" id="UP000190188"/>
    </source>
</evidence>
<reference evidence="3 4" key="1">
    <citation type="submission" date="2017-01" db="EMBL/GenBank/DDBJ databases">
        <title>Genome analysis of Paenibacillus selenitrireducens ES3-24.</title>
        <authorList>
            <person name="Xu D."/>
            <person name="Yao R."/>
            <person name="Zheng S."/>
        </authorList>
    </citation>
    <scope>NUCLEOTIDE SEQUENCE [LARGE SCALE GENOMIC DNA]</scope>
    <source>
        <strain evidence="3 4">ES3-24</strain>
    </source>
</reference>
<dbReference type="Proteomes" id="UP000190188">
    <property type="component" value="Unassembled WGS sequence"/>
</dbReference>
<evidence type="ECO:0000256" key="2">
    <source>
        <dbReference type="SAM" id="Phobius"/>
    </source>
</evidence>
<gene>
    <name evidence="3" type="ORF">BVG16_03130</name>
</gene>